<dbReference type="PATRIC" id="fig|187330.3.peg.2394"/>
<evidence type="ECO:0000313" key="11">
    <source>
        <dbReference type="EMBL" id="KPH57731.1"/>
    </source>
</evidence>
<dbReference type="PROSITE" id="PS51257">
    <property type="entry name" value="PROKAR_LIPOPROTEIN"/>
    <property type="match status" value="1"/>
</dbReference>
<organism evidence="11 12">
    <name type="scientific">Pseudoalteromonas porphyrae</name>
    <dbReference type="NCBI Taxonomy" id="187330"/>
    <lineage>
        <taxon>Bacteria</taxon>
        <taxon>Pseudomonadati</taxon>
        <taxon>Pseudomonadota</taxon>
        <taxon>Gammaproteobacteria</taxon>
        <taxon>Alteromonadales</taxon>
        <taxon>Pseudoalteromonadaceae</taxon>
        <taxon>Pseudoalteromonas</taxon>
    </lineage>
</organism>
<evidence type="ECO:0000259" key="10">
    <source>
        <dbReference type="Pfam" id="PF08019"/>
    </source>
</evidence>
<keyword evidence="6 8" id="KW-1133">Transmembrane helix</keyword>
<keyword evidence="5 8" id="KW-0812">Transmembrane</keyword>
<evidence type="ECO:0000313" key="12">
    <source>
        <dbReference type="Proteomes" id="UP000037848"/>
    </source>
</evidence>
<evidence type="ECO:0000256" key="4">
    <source>
        <dbReference type="ARBA" id="ARBA00022679"/>
    </source>
</evidence>
<name>A0A0N0LV16_9GAMM</name>
<evidence type="ECO:0000256" key="8">
    <source>
        <dbReference type="SAM" id="Phobius"/>
    </source>
</evidence>
<gene>
    <name evidence="11" type="ORF">ADS77_18705</name>
</gene>
<dbReference type="InterPro" id="IPR058130">
    <property type="entry name" value="PEA_transf_C"/>
</dbReference>
<comment type="subcellular location">
    <subcellularLocation>
        <location evidence="1">Cell inner membrane</location>
        <topology evidence="1">Multi-pass membrane protein</topology>
    </subcellularLocation>
</comment>
<keyword evidence="12" id="KW-1185">Reference proteome</keyword>
<dbReference type="RefSeq" id="WP_054455785.1">
    <property type="nucleotide sequence ID" value="NZ_LHPH01000028.1"/>
</dbReference>
<dbReference type="GO" id="GO:0005886">
    <property type="term" value="C:plasma membrane"/>
    <property type="evidence" value="ECO:0007669"/>
    <property type="project" value="UniProtKB-SubCell"/>
</dbReference>
<evidence type="ECO:0000256" key="5">
    <source>
        <dbReference type="ARBA" id="ARBA00022692"/>
    </source>
</evidence>
<proteinExistence type="predicted"/>
<dbReference type="EMBL" id="LHPH01000028">
    <property type="protein sequence ID" value="KPH57731.1"/>
    <property type="molecule type" value="Genomic_DNA"/>
</dbReference>
<dbReference type="STRING" id="187330.AMS58_10215"/>
<dbReference type="InterPro" id="IPR012549">
    <property type="entry name" value="EptA-like_N"/>
</dbReference>
<dbReference type="SUPFAM" id="SSF53649">
    <property type="entry name" value="Alkaline phosphatase-like"/>
    <property type="match status" value="1"/>
</dbReference>
<dbReference type="InterPro" id="IPR040423">
    <property type="entry name" value="PEA_transferase"/>
</dbReference>
<feature type="transmembrane region" description="Helical" evidence="8">
    <location>
        <begin position="91"/>
        <end position="112"/>
    </location>
</feature>
<dbReference type="PANTHER" id="PTHR30443:SF0">
    <property type="entry name" value="PHOSPHOETHANOLAMINE TRANSFERASE EPTA"/>
    <property type="match status" value="1"/>
</dbReference>
<keyword evidence="4" id="KW-0808">Transferase</keyword>
<evidence type="ECO:0000256" key="3">
    <source>
        <dbReference type="ARBA" id="ARBA00022519"/>
    </source>
</evidence>
<evidence type="ECO:0000256" key="7">
    <source>
        <dbReference type="ARBA" id="ARBA00023136"/>
    </source>
</evidence>
<feature type="transmembrane region" description="Helical" evidence="8">
    <location>
        <begin position="58"/>
        <end position="79"/>
    </location>
</feature>
<dbReference type="NCBIfam" id="NF028537">
    <property type="entry name" value="P_eth_NH2_trans"/>
    <property type="match status" value="1"/>
</dbReference>
<keyword evidence="2" id="KW-1003">Cell membrane</keyword>
<sequence length="566" mass="63605">MLDLIKRLPSLKVTTNNKHVYFHCSANVFIVVLACYYCLVINIPFIEGAFTAITALNSFSWLFLLSVPLLLMCLLVLFFSLLSTRWLLKPAAYILLVISSAALYGSVNYGVVFDYSMIQNTFETDGKEAMSYLNPQLIGFLMLFCAIPLFVLNKVKINFNRPHQELLSRSKLVAGCLVLIALVVVNFYADYAATGRNNRILKKELIPFQYLTSSYKYIRDQWLYKDMPFKQLDTNPLLVKPSQTRVTVIMVGETARAENFSYQGYPRNTNQYTQPLGVHYFNNVASCGTATAVSVPCMFSAQPQVAFSRRDTDNQQNILDLAQSAGADVLWIDNNSGCKEVCNRVTTINNEAIKTPNNAAFCQQAHCYDEALIAPLRRKLANLSHANTVIVLHMMGSHGPTYFQRYPEQFKQFTPTCDRSDIQNCSSTQLTNTYDNTIAYSDYVNSLAIAQLNALPDNIEKSFLYISDHGESLGENGAYLHGFPYSFAPSGQTHVPLYIWADHTNQGITNTCIAQANPTQSLSHDNIFHTLVNLIGINTLTYQQNLDVLAHCQPITQLKHHSEVIL</sequence>
<feature type="transmembrane region" description="Helical" evidence="8">
    <location>
        <begin position="132"/>
        <end position="152"/>
    </location>
</feature>
<dbReference type="Proteomes" id="UP000037848">
    <property type="component" value="Unassembled WGS sequence"/>
</dbReference>
<dbReference type="Pfam" id="PF00884">
    <property type="entry name" value="Sulfatase"/>
    <property type="match status" value="1"/>
</dbReference>
<dbReference type="InterPro" id="IPR000917">
    <property type="entry name" value="Sulfatase_N"/>
</dbReference>
<evidence type="ECO:0000256" key="6">
    <source>
        <dbReference type="ARBA" id="ARBA00022989"/>
    </source>
</evidence>
<dbReference type="CDD" id="cd16017">
    <property type="entry name" value="LptA"/>
    <property type="match status" value="1"/>
</dbReference>
<keyword evidence="11" id="KW-0378">Hydrolase</keyword>
<feature type="domain" description="Sulfatase N-terminal" evidence="9">
    <location>
        <begin position="247"/>
        <end position="537"/>
    </location>
</feature>
<evidence type="ECO:0000256" key="1">
    <source>
        <dbReference type="ARBA" id="ARBA00004429"/>
    </source>
</evidence>
<dbReference type="GO" id="GO:0009244">
    <property type="term" value="P:lipopolysaccharide core region biosynthetic process"/>
    <property type="evidence" value="ECO:0007669"/>
    <property type="project" value="TreeGrafter"/>
</dbReference>
<feature type="transmembrane region" description="Helical" evidence="8">
    <location>
        <begin position="172"/>
        <end position="189"/>
    </location>
</feature>
<feature type="domain" description="Phosphoethanolamine transferase N-terminal" evidence="10">
    <location>
        <begin position="71"/>
        <end position="221"/>
    </location>
</feature>
<evidence type="ECO:0000259" key="9">
    <source>
        <dbReference type="Pfam" id="PF00884"/>
    </source>
</evidence>
<dbReference type="GO" id="GO:0016787">
    <property type="term" value="F:hydrolase activity"/>
    <property type="evidence" value="ECO:0007669"/>
    <property type="project" value="UniProtKB-KW"/>
</dbReference>
<keyword evidence="7 8" id="KW-0472">Membrane</keyword>
<reference evidence="11 12" key="1">
    <citation type="submission" date="2015-08" db="EMBL/GenBank/DDBJ databases">
        <title>Draft Genome Sequence of Pseudoalteromonas porphyrae UCD-SED14.</title>
        <authorList>
            <person name="Coil D.A."/>
            <person name="Jospin G."/>
            <person name="Lee R.D."/>
            <person name="Eisen J.A."/>
        </authorList>
    </citation>
    <scope>NUCLEOTIDE SEQUENCE [LARGE SCALE GENOMIC DNA]</scope>
    <source>
        <strain evidence="11 12">UCD-SED14</strain>
    </source>
</reference>
<dbReference type="AlphaFoldDB" id="A0A0N0LV16"/>
<dbReference type="Gene3D" id="3.40.720.10">
    <property type="entry name" value="Alkaline Phosphatase, subunit A"/>
    <property type="match status" value="1"/>
</dbReference>
<protein>
    <submittedName>
        <fullName evidence="11">Hydrolase</fullName>
    </submittedName>
</protein>
<feature type="transmembrane region" description="Helical" evidence="8">
    <location>
        <begin position="20"/>
        <end position="46"/>
    </location>
</feature>
<evidence type="ECO:0000256" key="2">
    <source>
        <dbReference type="ARBA" id="ARBA00022475"/>
    </source>
</evidence>
<accession>A0A0N0LV16</accession>
<dbReference type="GO" id="GO:0016776">
    <property type="term" value="F:phosphotransferase activity, phosphate group as acceptor"/>
    <property type="evidence" value="ECO:0007669"/>
    <property type="project" value="TreeGrafter"/>
</dbReference>
<keyword evidence="3" id="KW-0997">Cell inner membrane</keyword>
<dbReference type="InterPro" id="IPR017850">
    <property type="entry name" value="Alkaline_phosphatase_core_sf"/>
</dbReference>
<dbReference type="Pfam" id="PF08019">
    <property type="entry name" value="EptA_B_N"/>
    <property type="match status" value="1"/>
</dbReference>
<comment type="caution">
    <text evidence="11">The sequence shown here is derived from an EMBL/GenBank/DDBJ whole genome shotgun (WGS) entry which is preliminary data.</text>
</comment>
<dbReference type="OrthoDB" id="9786870at2"/>
<dbReference type="PANTHER" id="PTHR30443">
    <property type="entry name" value="INNER MEMBRANE PROTEIN"/>
    <property type="match status" value="1"/>
</dbReference>